<sequence>MPATLMPANQNSNSPKDDTENRFVAVIMIIRHNESSHNGA</sequence>
<organism evidence="2 3">
    <name type="scientific">Mycobacterium liflandii (strain 128FXT)</name>
    <dbReference type="NCBI Taxonomy" id="459424"/>
    <lineage>
        <taxon>Bacteria</taxon>
        <taxon>Bacillati</taxon>
        <taxon>Actinomycetota</taxon>
        <taxon>Actinomycetes</taxon>
        <taxon>Mycobacteriales</taxon>
        <taxon>Mycobacteriaceae</taxon>
        <taxon>Mycobacterium</taxon>
        <taxon>Mycobacterium ulcerans group</taxon>
    </lineage>
</organism>
<evidence type="ECO:0000313" key="2">
    <source>
        <dbReference type="EMBL" id="AGC60927.1"/>
    </source>
</evidence>
<name>L7V451_MYCL1</name>
<protein>
    <submittedName>
        <fullName evidence="2">Uncharacterized protein</fullName>
    </submittedName>
</protein>
<evidence type="ECO:0000256" key="1">
    <source>
        <dbReference type="SAM" id="MobiDB-lite"/>
    </source>
</evidence>
<dbReference type="KEGG" id="mli:MULP_00888"/>
<keyword evidence="3" id="KW-1185">Reference proteome</keyword>
<proteinExistence type="predicted"/>
<dbReference type="AlphaFoldDB" id="L7V451"/>
<reference evidence="2 3" key="1">
    <citation type="journal article" date="2013" name="J. Bacteriol.">
        <title>Complete Genome Sequence of the Frog Pathogen Mycobacterium ulcerans Ecovar Liflandii.</title>
        <authorList>
            <person name="Tobias N.J."/>
            <person name="Doig K.D."/>
            <person name="Medema M.H."/>
            <person name="Chen H."/>
            <person name="Haring V."/>
            <person name="Moore R."/>
            <person name="Seemann T."/>
            <person name="Stinear T.P."/>
        </authorList>
    </citation>
    <scope>NUCLEOTIDE SEQUENCE [LARGE SCALE GENOMIC DNA]</scope>
    <source>
        <strain evidence="2 3">128FXT</strain>
    </source>
</reference>
<evidence type="ECO:0000313" key="3">
    <source>
        <dbReference type="Proteomes" id="UP000011157"/>
    </source>
</evidence>
<accession>L7V451</accession>
<dbReference type="Proteomes" id="UP000011157">
    <property type="component" value="Chromosome"/>
</dbReference>
<dbReference type="PATRIC" id="fig|459424.11.peg.907"/>
<feature type="region of interest" description="Disordered" evidence="1">
    <location>
        <begin position="1"/>
        <end position="20"/>
    </location>
</feature>
<gene>
    <name evidence="2" type="ordered locus">MULP_00888</name>
</gene>
<dbReference type="EMBL" id="CP003899">
    <property type="protein sequence ID" value="AGC60927.1"/>
    <property type="molecule type" value="Genomic_DNA"/>
</dbReference>
<dbReference type="HOGENOM" id="CLU_3292720_0_0_11"/>